<protein>
    <submittedName>
        <fullName evidence="2">Uncharacterized protein</fullName>
    </submittedName>
</protein>
<reference evidence="2" key="1">
    <citation type="submission" date="2018-11" db="EMBL/GenBank/DDBJ databases">
        <title>Genomes From Bacteria Associated with the Canine Oral Cavity: a Test Case for Automated Genome-Based Taxonomic Assignment.</title>
        <authorList>
            <person name="Coil D.A."/>
            <person name="Jospin G."/>
            <person name="Darling A.E."/>
            <person name="Wallis C."/>
            <person name="Davis I.J."/>
            <person name="Harris S."/>
            <person name="Eisen J.A."/>
            <person name="Holcombe L.J."/>
            <person name="O'Flynn C."/>
        </authorList>
    </citation>
    <scope>NUCLEOTIDE SEQUENCE [LARGE SCALE GENOMIC DNA]</scope>
    <source>
        <strain evidence="2">OH5060</strain>
    </source>
</reference>
<proteinExistence type="predicted"/>
<accession>A0A3P1VQS8</accession>
<name>A0A3P1VQS8_FUSNU</name>
<gene>
    <name evidence="2" type="ORF">EII28_11655</name>
</gene>
<sequence length="112" mass="13347">MLNHQTKEKIIKIKECIINKEDVKEIEKKFFNTRKKKSDFLTKNLQYFKIEELEYINAGDELIEKVKKLYNQVSQLDENKNTENTEIEDIKTEKGLKTNLVSQLDEIKKDIP</sequence>
<keyword evidence="1" id="KW-0175">Coiled coil</keyword>
<organism evidence="2">
    <name type="scientific">Fusobacterium nucleatum</name>
    <dbReference type="NCBI Taxonomy" id="851"/>
    <lineage>
        <taxon>Bacteria</taxon>
        <taxon>Fusobacteriati</taxon>
        <taxon>Fusobacteriota</taxon>
        <taxon>Fusobacteriia</taxon>
        <taxon>Fusobacteriales</taxon>
        <taxon>Fusobacteriaceae</taxon>
        <taxon>Fusobacterium</taxon>
    </lineage>
</organism>
<dbReference type="AlphaFoldDB" id="A0A3P1VQS8"/>
<dbReference type="EMBL" id="RQZD01000039">
    <property type="protein sequence ID" value="RRD34753.1"/>
    <property type="molecule type" value="Genomic_DNA"/>
</dbReference>
<evidence type="ECO:0000256" key="1">
    <source>
        <dbReference type="SAM" id="Coils"/>
    </source>
</evidence>
<feature type="non-terminal residue" evidence="2">
    <location>
        <position position="112"/>
    </location>
</feature>
<evidence type="ECO:0000313" key="2">
    <source>
        <dbReference type="EMBL" id="RRD34753.1"/>
    </source>
</evidence>
<comment type="caution">
    <text evidence="2">The sequence shown here is derived from an EMBL/GenBank/DDBJ whole genome shotgun (WGS) entry which is preliminary data.</text>
</comment>
<feature type="coiled-coil region" evidence="1">
    <location>
        <begin position="59"/>
        <end position="93"/>
    </location>
</feature>